<comment type="caution">
    <text evidence="1">The sequence shown here is derived from an EMBL/GenBank/DDBJ whole genome shotgun (WGS) entry which is preliminary data.</text>
</comment>
<feature type="non-terminal residue" evidence="1">
    <location>
        <position position="1"/>
    </location>
</feature>
<evidence type="ECO:0000313" key="1">
    <source>
        <dbReference type="EMBL" id="CAG8672337.1"/>
    </source>
</evidence>
<reference evidence="1" key="1">
    <citation type="submission" date="2021-06" db="EMBL/GenBank/DDBJ databases">
        <authorList>
            <person name="Kallberg Y."/>
            <person name="Tangrot J."/>
            <person name="Rosling A."/>
        </authorList>
    </citation>
    <scope>NUCLEOTIDE SEQUENCE</scope>
    <source>
        <strain evidence="1">28 12/20/2015</strain>
    </source>
</reference>
<dbReference type="Proteomes" id="UP000789366">
    <property type="component" value="Unassembled WGS sequence"/>
</dbReference>
<accession>A0ACA9NWN2</accession>
<keyword evidence="2" id="KW-1185">Reference proteome</keyword>
<dbReference type="EMBL" id="CAJVPW010016748">
    <property type="protein sequence ID" value="CAG8672337.1"/>
    <property type="molecule type" value="Genomic_DNA"/>
</dbReference>
<name>A0ACA9NWN2_9GLOM</name>
<organism evidence="1 2">
    <name type="scientific">Cetraspora pellucida</name>
    <dbReference type="NCBI Taxonomy" id="1433469"/>
    <lineage>
        <taxon>Eukaryota</taxon>
        <taxon>Fungi</taxon>
        <taxon>Fungi incertae sedis</taxon>
        <taxon>Mucoromycota</taxon>
        <taxon>Glomeromycotina</taxon>
        <taxon>Glomeromycetes</taxon>
        <taxon>Diversisporales</taxon>
        <taxon>Gigasporaceae</taxon>
        <taxon>Cetraspora</taxon>
    </lineage>
</organism>
<evidence type="ECO:0000313" key="2">
    <source>
        <dbReference type="Proteomes" id="UP000789366"/>
    </source>
</evidence>
<proteinExistence type="predicted"/>
<protein>
    <submittedName>
        <fullName evidence="1">759_t:CDS:1</fullName>
    </submittedName>
</protein>
<gene>
    <name evidence="1" type="ORF">SPELUC_LOCUS9727</name>
</gene>
<sequence>KPESLKIALKHSGNILSKESIILRFFSDGKRKLVNQQELHDKKVSSRENTSSK</sequence>